<gene>
    <name evidence="2" type="ORF">NE237_006948</name>
</gene>
<dbReference type="EMBL" id="JAMYWD010000004">
    <property type="protein sequence ID" value="KAJ4973774.1"/>
    <property type="molecule type" value="Genomic_DNA"/>
</dbReference>
<feature type="transmembrane region" description="Helical" evidence="1">
    <location>
        <begin position="71"/>
        <end position="93"/>
    </location>
</feature>
<comment type="caution">
    <text evidence="2">The sequence shown here is derived from an EMBL/GenBank/DDBJ whole genome shotgun (WGS) entry which is preliminary data.</text>
</comment>
<proteinExistence type="predicted"/>
<keyword evidence="1" id="KW-1133">Transmembrane helix</keyword>
<dbReference type="AlphaFoldDB" id="A0A9Q0KNK5"/>
<evidence type="ECO:0000256" key="1">
    <source>
        <dbReference type="SAM" id="Phobius"/>
    </source>
</evidence>
<keyword evidence="1" id="KW-0472">Membrane</keyword>
<evidence type="ECO:0000313" key="2">
    <source>
        <dbReference type="EMBL" id="KAJ4973774.1"/>
    </source>
</evidence>
<name>A0A9Q0KNK5_9MAGN</name>
<organism evidence="2 3">
    <name type="scientific">Protea cynaroides</name>
    <dbReference type="NCBI Taxonomy" id="273540"/>
    <lineage>
        <taxon>Eukaryota</taxon>
        <taxon>Viridiplantae</taxon>
        <taxon>Streptophyta</taxon>
        <taxon>Embryophyta</taxon>
        <taxon>Tracheophyta</taxon>
        <taxon>Spermatophyta</taxon>
        <taxon>Magnoliopsida</taxon>
        <taxon>Proteales</taxon>
        <taxon>Proteaceae</taxon>
        <taxon>Protea</taxon>
    </lineage>
</organism>
<keyword evidence="1" id="KW-0812">Transmembrane</keyword>
<reference evidence="2" key="1">
    <citation type="journal article" date="2023" name="Plant J.">
        <title>The genome of the king protea, Protea cynaroides.</title>
        <authorList>
            <person name="Chang J."/>
            <person name="Duong T.A."/>
            <person name="Schoeman C."/>
            <person name="Ma X."/>
            <person name="Roodt D."/>
            <person name="Barker N."/>
            <person name="Li Z."/>
            <person name="Van de Peer Y."/>
            <person name="Mizrachi E."/>
        </authorList>
    </citation>
    <scope>NUCLEOTIDE SEQUENCE</scope>
    <source>
        <tissue evidence="2">Young leaves</tissue>
    </source>
</reference>
<protein>
    <submittedName>
        <fullName evidence="2">Uncharacterized protein</fullName>
    </submittedName>
</protein>
<accession>A0A9Q0KNK5</accession>
<keyword evidence="3" id="KW-1185">Reference proteome</keyword>
<dbReference type="Proteomes" id="UP001141806">
    <property type="component" value="Unassembled WGS sequence"/>
</dbReference>
<evidence type="ECO:0000313" key="3">
    <source>
        <dbReference type="Proteomes" id="UP001141806"/>
    </source>
</evidence>
<sequence>MRNSGSAFYPPCDGEILCPSLKENYIEDNMRFVGWFHDEMKHFMLGRSSGVLAIVRAFGDHRIGSRAYHSYKVIIFLFCIYSIFLLCLGARGASPPIIDVVHQLKKGYDLILIVLVETMKGLDVMKETFSIQGPARDPQDWALAWPRTAGLGMDWARFRPFAISMLDLQVWICMRSVDNTGNGSKEAREQATD</sequence>